<keyword evidence="9" id="KW-0762">Sugar transport</keyword>
<evidence type="ECO:0000313" key="9">
    <source>
        <dbReference type="EMBL" id="TCL43463.1"/>
    </source>
</evidence>
<keyword evidence="6 7" id="KW-0472">Membrane</keyword>
<evidence type="ECO:0000313" key="10">
    <source>
        <dbReference type="Proteomes" id="UP000294682"/>
    </source>
</evidence>
<dbReference type="InterPro" id="IPR000515">
    <property type="entry name" value="MetI-like"/>
</dbReference>
<dbReference type="PANTHER" id="PTHR30193">
    <property type="entry name" value="ABC TRANSPORTER PERMEASE PROTEIN"/>
    <property type="match status" value="1"/>
</dbReference>
<dbReference type="InterPro" id="IPR051393">
    <property type="entry name" value="ABC_transporter_permease"/>
</dbReference>
<evidence type="ECO:0000256" key="5">
    <source>
        <dbReference type="ARBA" id="ARBA00022989"/>
    </source>
</evidence>
<reference evidence="9 10" key="1">
    <citation type="submission" date="2019-03" db="EMBL/GenBank/DDBJ databases">
        <title>Genomic Encyclopedia of Type Strains, Phase IV (KMG-IV): sequencing the most valuable type-strain genomes for metagenomic binning, comparative biology and taxonomic classification.</title>
        <authorList>
            <person name="Goeker M."/>
        </authorList>
    </citation>
    <scope>NUCLEOTIDE SEQUENCE [LARGE SCALE GENOMIC DNA]</scope>
    <source>
        <strain evidence="9 10">DSM 100433</strain>
    </source>
</reference>
<evidence type="ECO:0000256" key="2">
    <source>
        <dbReference type="ARBA" id="ARBA00022448"/>
    </source>
</evidence>
<comment type="similarity">
    <text evidence="7">Belongs to the binding-protein-dependent transport system permease family.</text>
</comment>
<dbReference type="GO" id="GO:0005886">
    <property type="term" value="C:plasma membrane"/>
    <property type="evidence" value="ECO:0007669"/>
    <property type="project" value="UniProtKB-SubCell"/>
</dbReference>
<proteinExistence type="inferred from homology"/>
<protein>
    <submittedName>
        <fullName evidence="9">Multiple sugar transport system permease protein/raffinose/stachyose/melibiose transport system permease protein</fullName>
    </submittedName>
</protein>
<feature type="transmembrane region" description="Helical" evidence="7">
    <location>
        <begin position="213"/>
        <end position="233"/>
    </location>
</feature>
<accession>A0A9X8UK09</accession>
<keyword evidence="4 7" id="KW-0812">Transmembrane</keyword>
<dbReference type="PANTHER" id="PTHR30193:SF37">
    <property type="entry name" value="INNER MEMBRANE ABC TRANSPORTER PERMEASE PROTEIN YCJO"/>
    <property type="match status" value="1"/>
</dbReference>
<dbReference type="Proteomes" id="UP000294682">
    <property type="component" value="Unassembled WGS sequence"/>
</dbReference>
<dbReference type="EMBL" id="SLUK01000005">
    <property type="protein sequence ID" value="TCL43463.1"/>
    <property type="molecule type" value="Genomic_DNA"/>
</dbReference>
<keyword evidence="10" id="KW-1185">Reference proteome</keyword>
<evidence type="ECO:0000256" key="7">
    <source>
        <dbReference type="RuleBase" id="RU363032"/>
    </source>
</evidence>
<dbReference type="CDD" id="cd06261">
    <property type="entry name" value="TM_PBP2"/>
    <property type="match status" value="1"/>
</dbReference>
<evidence type="ECO:0000256" key="4">
    <source>
        <dbReference type="ARBA" id="ARBA00022692"/>
    </source>
</evidence>
<dbReference type="GO" id="GO:0055085">
    <property type="term" value="P:transmembrane transport"/>
    <property type="evidence" value="ECO:0007669"/>
    <property type="project" value="InterPro"/>
</dbReference>
<dbReference type="PROSITE" id="PS50928">
    <property type="entry name" value="ABC_TM1"/>
    <property type="match status" value="1"/>
</dbReference>
<dbReference type="SUPFAM" id="SSF161098">
    <property type="entry name" value="MetI-like"/>
    <property type="match status" value="1"/>
</dbReference>
<keyword evidence="2 7" id="KW-0813">Transport</keyword>
<keyword evidence="5 7" id="KW-1133">Transmembrane helix</keyword>
<dbReference type="AlphaFoldDB" id="A0A9X8UK09"/>
<feature type="transmembrane region" description="Helical" evidence="7">
    <location>
        <begin position="152"/>
        <end position="173"/>
    </location>
</feature>
<feature type="domain" description="ABC transmembrane type-1" evidence="8">
    <location>
        <begin position="74"/>
        <end position="286"/>
    </location>
</feature>
<organism evidence="9 10">
    <name type="scientific">Harryflintia acetispora</name>
    <dbReference type="NCBI Taxonomy" id="1849041"/>
    <lineage>
        <taxon>Bacteria</taxon>
        <taxon>Bacillati</taxon>
        <taxon>Bacillota</taxon>
        <taxon>Clostridia</taxon>
        <taxon>Eubacteriales</taxon>
        <taxon>Oscillospiraceae</taxon>
        <taxon>Harryflintia</taxon>
    </lineage>
</organism>
<feature type="transmembrane region" description="Helical" evidence="7">
    <location>
        <begin position="21"/>
        <end position="44"/>
    </location>
</feature>
<evidence type="ECO:0000259" key="8">
    <source>
        <dbReference type="PROSITE" id="PS50928"/>
    </source>
</evidence>
<evidence type="ECO:0000256" key="6">
    <source>
        <dbReference type="ARBA" id="ARBA00023136"/>
    </source>
</evidence>
<evidence type="ECO:0000256" key="3">
    <source>
        <dbReference type="ARBA" id="ARBA00022475"/>
    </source>
</evidence>
<name>A0A9X8UK09_9FIRM</name>
<comment type="subcellular location">
    <subcellularLocation>
        <location evidence="1 7">Cell membrane</location>
        <topology evidence="1 7">Multi-pass membrane protein</topology>
    </subcellularLocation>
</comment>
<keyword evidence="3" id="KW-1003">Cell membrane</keyword>
<dbReference type="Pfam" id="PF00528">
    <property type="entry name" value="BPD_transp_1"/>
    <property type="match status" value="1"/>
</dbReference>
<sequence length="298" mass="33067">MRHEPKRPRGRRIDWAGYAMLLPSYTIYFVFTLLPLCCTIVYSLTDFDGFSAMNFVGLSNFSRLLRDGIFLRAAQNTLVYALFTILPPIAIGLLLAVTVNGRLLFNRFCRAAFYLPYVVSMVAAATVWYWMYDPSSGLFNMILSALGLEPRNWLFEPGTALACVIVMSIWKIVGYNMIIYLAGLQSIPGELYEAAKIDGAGGVQRFLKITVPLLRSTTFFLFVMACISSLNVFEQVSVMTGGGPANATTTIVHQIYQAAFQQYEMGYASAMAVLLVAVTMLITLLNFRYGNAADAADM</sequence>
<feature type="transmembrane region" description="Helical" evidence="7">
    <location>
        <begin position="111"/>
        <end position="132"/>
    </location>
</feature>
<comment type="caution">
    <text evidence="9">The sequence shown here is derived from an EMBL/GenBank/DDBJ whole genome shotgun (WGS) entry which is preliminary data.</text>
</comment>
<feature type="transmembrane region" description="Helical" evidence="7">
    <location>
        <begin position="78"/>
        <end position="99"/>
    </location>
</feature>
<evidence type="ECO:0000256" key="1">
    <source>
        <dbReference type="ARBA" id="ARBA00004651"/>
    </source>
</evidence>
<dbReference type="RefSeq" id="WP_132084460.1">
    <property type="nucleotide sequence ID" value="NZ_JADNAH010000003.1"/>
</dbReference>
<feature type="transmembrane region" description="Helical" evidence="7">
    <location>
        <begin position="267"/>
        <end position="289"/>
    </location>
</feature>
<gene>
    <name evidence="9" type="ORF">EDD78_10593</name>
</gene>
<dbReference type="InterPro" id="IPR035906">
    <property type="entry name" value="MetI-like_sf"/>
</dbReference>
<dbReference type="Gene3D" id="1.10.3720.10">
    <property type="entry name" value="MetI-like"/>
    <property type="match status" value="1"/>
</dbReference>